<feature type="transmembrane region" description="Helical" evidence="1">
    <location>
        <begin position="276"/>
        <end position="295"/>
    </location>
</feature>
<reference evidence="2 3" key="1">
    <citation type="journal article" date="2019" name="Int. J. Syst. Evol. Microbiol.">
        <title>The Global Catalogue of Microorganisms (GCM) 10K type strain sequencing project: providing services to taxonomists for standard genome sequencing and annotation.</title>
        <authorList>
            <consortium name="The Broad Institute Genomics Platform"/>
            <consortium name="The Broad Institute Genome Sequencing Center for Infectious Disease"/>
            <person name="Wu L."/>
            <person name="Ma J."/>
        </authorList>
    </citation>
    <scope>NUCLEOTIDE SEQUENCE [LARGE SCALE GENOMIC DNA]</scope>
    <source>
        <strain evidence="2 3">JCM 13004</strain>
    </source>
</reference>
<keyword evidence="3" id="KW-1185">Reference proteome</keyword>
<feature type="transmembrane region" description="Helical" evidence="1">
    <location>
        <begin position="142"/>
        <end position="159"/>
    </location>
</feature>
<gene>
    <name evidence="2" type="ORF">GCM10009665_24140</name>
</gene>
<feature type="transmembrane region" description="Helical" evidence="1">
    <location>
        <begin position="166"/>
        <end position="186"/>
    </location>
</feature>
<dbReference type="RefSeq" id="WP_344441386.1">
    <property type="nucleotide sequence ID" value="NZ_BAAALF010000032.1"/>
</dbReference>
<evidence type="ECO:0000256" key="1">
    <source>
        <dbReference type="SAM" id="Phobius"/>
    </source>
</evidence>
<feature type="transmembrane region" description="Helical" evidence="1">
    <location>
        <begin position="244"/>
        <end position="270"/>
    </location>
</feature>
<feature type="transmembrane region" description="Helical" evidence="1">
    <location>
        <begin position="206"/>
        <end position="224"/>
    </location>
</feature>
<organism evidence="2 3">
    <name type="scientific">Kitasatospora nipponensis</name>
    <dbReference type="NCBI Taxonomy" id="258049"/>
    <lineage>
        <taxon>Bacteria</taxon>
        <taxon>Bacillati</taxon>
        <taxon>Actinomycetota</taxon>
        <taxon>Actinomycetes</taxon>
        <taxon>Kitasatosporales</taxon>
        <taxon>Streptomycetaceae</taxon>
        <taxon>Kitasatospora</taxon>
    </lineage>
</organism>
<dbReference type="Proteomes" id="UP001500037">
    <property type="component" value="Unassembled WGS sequence"/>
</dbReference>
<name>A0ABN1W2T0_9ACTN</name>
<sequence length="320" mass="34532">MAPSDHPHGSARWYLERKADITAQQMLERQQGHEVLITTTIVGRPPTEHTERRAGLSDRRRSEFTAAFWAAWHTRVDYGLANGEFKVPTATRWETVLYGTGTGAGAGTIASSFGSRAPLHILAVWLPTIVAGLIAWPIAGEAVALFTALVTLLLAALVLQKVRLAGTAFIALAASAGYLFGPHRFVTHPSSHLGGFVEVDAVNVHTHWLGACLFLAAALVLACLRSLITDPGSMLPPRLTAKRFTVTVTSLLLSAVAFFAVGPFAVIVFLICWPTLYGLVSVVVLVAGGLFESVSARPPVVAREKAYLYRLRNTIDYEHA</sequence>
<accession>A0ABN1W2T0</accession>
<keyword evidence="1" id="KW-1133">Transmembrane helix</keyword>
<comment type="caution">
    <text evidence="2">The sequence shown here is derived from an EMBL/GenBank/DDBJ whole genome shotgun (WGS) entry which is preliminary data.</text>
</comment>
<evidence type="ECO:0000313" key="2">
    <source>
        <dbReference type="EMBL" id="GAA1233015.1"/>
    </source>
</evidence>
<evidence type="ECO:0000313" key="3">
    <source>
        <dbReference type="Proteomes" id="UP001500037"/>
    </source>
</evidence>
<dbReference type="EMBL" id="BAAALF010000032">
    <property type="protein sequence ID" value="GAA1233015.1"/>
    <property type="molecule type" value="Genomic_DNA"/>
</dbReference>
<keyword evidence="1" id="KW-0812">Transmembrane</keyword>
<protein>
    <submittedName>
        <fullName evidence="2">Uncharacterized protein</fullName>
    </submittedName>
</protein>
<feature type="transmembrane region" description="Helical" evidence="1">
    <location>
        <begin position="119"/>
        <end position="136"/>
    </location>
</feature>
<keyword evidence="1" id="KW-0472">Membrane</keyword>
<proteinExistence type="predicted"/>